<sequence length="266" mass="29333">MTAIRVQSLHKHFDKVHVLRGLNFEVNAGEGVILLGANGCGKSTMMRCLNGLTKADEGQIHINDVCVQTASRKQLRQVRRQVGVVFQQFNLVNNLSVFQNVLFGAIGRQRWGLMGAMAPLANAEERDKAMACLERVSLADKASQRAESLSGGQQQRVAIARMLMQEAEIVLADEPIASLDPKSGREVMDLLWDVVRERGMTVICTLHQLDVALEYGERFLGMKAGTIQIDAKRDAVDKALLTTLYQGQVRVDGQQTQLATDTEVMA</sequence>
<keyword evidence="2" id="KW-0813">Transport</keyword>
<evidence type="ECO:0000256" key="2">
    <source>
        <dbReference type="ARBA" id="ARBA00022448"/>
    </source>
</evidence>
<dbReference type="eggNOG" id="COG3638">
    <property type="taxonomic scope" value="Bacteria"/>
</dbReference>
<evidence type="ECO:0000256" key="1">
    <source>
        <dbReference type="ARBA" id="ARBA00004417"/>
    </source>
</evidence>
<dbReference type="InterPro" id="IPR050086">
    <property type="entry name" value="MetN_ABC_transporter-like"/>
</dbReference>
<dbReference type="InterPro" id="IPR003593">
    <property type="entry name" value="AAA+_ATPase"/>
</dbReference>
<dbReference type="Proteomes" id="UP000012019">
    <property type="component" value="Unassembled WGS sequence"/>
</dbReference>
<dbReference type="GO" id="GO:0005524">
    <property type="term" value="F:ATP binding"/>
    <property type="evidence" value="ECO:0007669"/>
    <property type="project" value="UniProtKB-KW"/>
</dbReference>
<keyword evidence="3" id="KW-1003">Cell membrane</keyword>
<dbReference type="Gene3D" id="3.40.50.300">
    <property type="entry name" value="P-loop containing nucleotide triphosphate hydrolases"/>
    <property type="match status" value="1"/>
</dbReference>
<dbReference type="AlphaFoldDB" id="M7P318"/>
<keyword evidence="4" id="KW-0547">Nucleotide-binding</keyword>
<evidence type="ECO:0000259" key="8">
    <source>
        <dbReference type="PROSITE" id="PS50893"/>
    </source>
</evidence>
<comment type="subcellular location">
    <subcellularLocation>
        <location evidence="1">Cell inner membrane</location>
        <topology evidence="1">Peripheral membrane protein</topology>
    </subcellularLocation>
</comment>
<reference evidence="9 10" key="1">
    <citation type="journal article" date="2013" name="Genome Announc.">
        <title>Draft Genome Sequence of Methylophaga lonarensis MPLT, a Haloalkaliphilic (Non-Methane-Utilizing) Methylotroph.</title>
        <authorList>
            <person name="Shetty S.A."/>
            <person name="Marathe N.P."/>
            <person name="Munot H."/>
            <person name="Antony C.P."/>
            <person name="Dhotre D.P."/>
            <person name="Murrell J.C."/>
            <person name="Shouche Y.S."/>
        </authorList>
    </citation>
    <scope>NUCLEOTIDE SEQUENCE [LARGE SCALE GENOMIC DNA]</scope>
    <source>
        <strain evidence="9 10">MPL</strain>
    </source>
</reference>
<dbReference type="RefSeq" id="WP_009725578.1">
    <property type="nucleotide sequence ID" value="NZ_APHR01000012.1"/>
</dbReference>
<accession>M7P318</accession>
<protein>
    <submittedName>
        <fullName evidence="9">Phosphonate/organophosphate ester transporter subunit</fullName>
    </submittedName>
</protein>
<evidence type="ECO:0000256" key="6">
    <source>
        <dbReference type="ARBA" id="ARBA00022967"/>
    </source>
</evidence>
<gene>
    <name evidence="9" type="ORF">MPL1_02698</name>
</gene>
<dbReference type="GO" id="GO:0015416">
    <property type="term" value="F:ABC-type phosphonate transporter activity"/>
    <property type="evidence" value="ECO:0007669"/>
    <property type="project" value="InterPro"/>
</dbReference>
<dbReference type="PROSITE" id="PS00211">
    <property type="entry name" value="ABC_TRANSPORTER_1"/>
    <property type="match status" value="1"/>
</dbReference>
<evidence type="ECO:0000256" key="5">
    <source>
        <dbReference type="ARBA" id="ARBA00022840"/>
    </source>
</evidence>
<evidence type="ECO:0000256" key="4">
    <source>
        <dbReference type="ARBA" id="ARBA00022741"/>
    </source>
</evidence>
<keyword evidence="7" id="KW-0472">Membrane</keyword>
<evidence type="ECO:0000313" key="9">
    <source>
        <dbReference type="EMBL" id="EMR13892.1"/>
    </source>
</evidence>
<keyword evidence="5" id="KW-0067">ATP-binding</keyword>
<dbReference type="InterPro" id="IPR003439">
    <property type="entry name" value="ABC_transporter-like_ATP-bd"/>
</dbReference>
<dbReference type="NCBIfam" id="TIGR02315">
    <property type="entry name" value="ABC_phnC"/>
    <property type="match status" value="1"/>
</dbReference>
<dbReference type="CDD" id="cd03256">
    <property type="entry name" value="ABC_PhnC_transporter"/>
    <property type="match status" value="1"/>
</dbReference>
<dbReference type="InterPro" id="IPR012693">
    <property type="entry name" value="ABC_transpr_PhnC"/>
</dbReference>
<keyword evidence="10" id="KW-1185">Reference proteome</keyword>
<dbReference type="OrthoDB" id="9801477at2"/>
<dbReference type="PROSITE" id="PS50893">
    <property type="entry name" value="ABC_TRANSPORTER_2"/>
    <property type="match status" value="1"/>
</dbReference>
<dbReference type="EMBL" id="APHR01000012">
    <property type="protein sequence ID" value="EMR13892.1"/>
    <property type="molecule type" value="Genomic_DNA"/>
</dbReference>
<dbReference type="PANTHER" id="PTHR43166">
    <property type="entry name" value="AMINO ACID IMPORT ATP-BINDING PROTEIN"/>
    <property type="match status" value="1"/>
</dbReference>
<proteinExistence type="predicted"/>
<dbReference type="InterPro" id="IPR027417">
    <property type="entry name" value="P-loop_NTPase"/>
</dbReference>
<evidence type="ECO:0000256" key="7">
    <source>
        <dbReference type="ARBA" id="ARBA00023136"/>
    </source>
</evidence>
<dbReference type="PATRIC" id="fig|1286106.3.peg.534"/>
<dbReference type="SUPFAM" id="SSF52540">
    <property type="entry name" value="P-loop containing nucleoside triphosphate hydrolases"/>
    <property type="match status" value="1"/>
</dbReference>
<keyword evidence="6" id="KW-1278">Translocase</keyword>
<name>M7P318_9GAMM</name>
<evidence type="ECO:0000313" key="10">
    <source>
        <dbReference type="Proteomes" id="UP000012019"/>
    </source>
</evidence>
<dbReference type="GO" id="GO:0016887">
    <property type="term" value="F:ATP hydrolysis activity"/>
    <property type="evidence" value="ECO:0007669"/>
    <property type="project" value="InterPro"/>
</dbReference>
<dbReference type="InterPro" id="IPR017871">
    <property type="entry name" value="ABC_transporter-like_CS"/>
</dbReference>
<evidence type="ECO:0000256" key="3">
    <source>
        <dbReference type="ARBA" id="ARBA00022475"/>
    </source>
</evidence>
<dbReference type="Pfam" id="PF00005">
    <property type="entry name" value="ABC_tran"/>
    <property type="match status" value="1"/>
</dbReference>
<feature type="domain" description="ABC transporter" evidence="8">
    <location>
        <begin position="4"/>
        <end position="249"/>
    </location>
</feature>
<comment type="caution">
    <text evidence="9">The sequence shown here is derived from an EMBL/GenBank/DDBJ whole genome shotgun (WGS) entry which is preliminary data.</text>
</comment>
<organism evidence="9 10">
    <name type="scientific">Methylophaga lonarensis MPL</name>
    <dbReference type="NCBI Taxonomy" id="1286106"/>
    <lineage>
        <taxon>Bacteria</taxon>
        <taxon>Pseudomonadati</taxon>
        <taxon>Pseudomonadota</taxon>
        <taxon>Gammaproteobacteria</taxon>
        <taxon>Thiotrichales</taxon>
        <taxon>Piscirickettsiaceae</taxon>
        <taxon>Methylophaga</taxon>
    </lineage>
</organism>
<dbReference type="GO" id="GO:0005886">
    <property type="term" value="C:plasma membrane"/>
    <property type="evidence" value="ECO:0007669"/>
    <property type="project" value="UniProtKB-SubCell"/>
</dbReference>
<dbReference type="STRING" id="1286106.MPL1_02698"/>
<dbReference type="SMART" id="SM00382">
    <property type="entry name" value="AAA"/>
    <property type="match status" value="1"/>
</dbReference>